<evidence type="ECO:0000313" key="3">
    <source>
        <dbReference type="Proteomes" id="UP000580250"/>
    </source>
</evidence>
<dbReference type="AlphaFoldDB" id="A0A6V7XRT3"/>
<dbReference type="EMBL" id="CAJEWN010002125">
    <property type="protein sequence ID" value="CAD2202050.1"/>
    <property type="molecule type" value="Genomic_DNA"/>
</dbReference>
<protein>
    <submittedName>
        <fullName evidence="2">Uncharacterized protein</fullName>
    </submittedName>
</protein>
<feature type="signal peptide" evidence="1">
    <location>
        <begin position="1"/>
        <end position="15"/>
    </location>
</feature>
<feature type="chain" id="PRO_5027684008" evidence="1">
    <location>
        <begin position="16"/>
        <end position="127"/>
    </location>
</feature>
<evidence type="ECO:0000313" key="2">
    <source>
        <dbReference type="EMBL" id="CAD2202050.1"/>
    </source>
</evidence>
<comment type="caution">
    <text evidence="2">The sequence shown here is derived from an EMBL/GenBank/DDBJ whole genome shotgun (WGS) entry which is preliminary data.</text>
</comment>
<name>A0A6V7XRT3_MELEN</name>
<proteinExistence type="predicted"/>
<organism evidence="2 3">
    <name type="scientific">Meloidogyne enterolobii</name>
    <name type="common">Root-knot nematode worm</name>
    <name type="synonym">Meloidogyne mayaguensis</name>
    <dbReference type="NCBI Taxonomy" id="390850"/>
    <lineage>
        <taxon>Eukaryota</taxon>
        <taxon>Metazoa</taxon>
        <taxon>Ecdysozoa</taxon>
        <taxon>Nematoda</taxon>
        <taxon>Chromadorea</taxon>
        <taxon>Rhabditida</taxon>
        <taxon>Tylenchina</taxon>
        <taxon>Tylenchomorpha</taxon>
        <taxon>Tylenchoidea</taxon>
        <taxon>Meloidogynidae</taxon>
        <taxon>Meloidogyninae</taxon>
        <taxon>Meloidogyne</taxon>
    </lineage>
</organism>
<keyword evidence="1" id="KW-0732">Signal</keyword>
<accession>A0A6V7XRT3</accession>
<evidence type="ECO:0000256" key="1">
    <source>
        <dbReference type="SAM" id="SignalP"/>
    </source>
</evidence>
<dbReference type="Proteomes" id="UP000580250">
    <property type="component" value="Unassembled WGS sequence"/>
</dbReference>
<gene>
    <name evidence="2" type="ORF">MENT_LOCUS55659</name>
</gene>
<reference evidence="2 3" key="1">
    <citation type="submission" date="2020-08" db="EMBL/GenBank/DDBJ databases">
        <authorList>
            <person name="Koutsovoulos G."/>
            <person name="Danchin GJ E."/>
        </authorList>
    </citation>
    <scope>NUCLEOTIDE SEQUENCE [LARGE SCALE GENOMIC DNA]</scope>
</reference>
<sequence length="127" mass="14965">MKTFLILIWIFEVQDNCVVNNCPVLDLAPDPPLRRSKRIAEKHTNSVPEIVEIESNEDVYFEISAHCRRSHKLYPCADVRSEHYEPYFDSGNFGDEVCCFCNALLLKSEVNESYKQKYKKNYFFFLL</sequence>